<reference evidence="2 3" key="1">
    <citation type="journal article" date="2017" name="Int. J. Syst. Evol. Microbiol.">
        <title>Mucilaginibacterpsychrotolerans sp. nov., isolated from peatlands.</title>
        <authorList>
            <person name="Deng Y."/>
            <person name="Shen L."/>
            <person name="Xu B."/>
            <person name="Liu Y."/>
            <person name="Gu Z."/>
            <person name="Liu H."/>
            <person name="Zhou Y."/>
        </authorList>
    </citation>
    <scope>NUCLEOTIDE SEQUENCE [LARGE SCALE GENOMIC DNA]</scope>
    <source>
        <strain evidence="2 3">NH7-4</strain>
    </source>
</reference>
<evidence type="ECO:0000313" key="2">
    <source>
        <dbReference type="EMBL" id="TFF34043.1"/>
    </source>
</evidence>
<dbReference type="Gene3D" id="3.30.2310.20">
    <property type="entry name" value="RelE-like"/>
    <property type="match status" value="1"/>
</dbReference>
<protein>
    <submittedName>
        <fullName evidence="2">Type II toxin-antitoxin system RelE/ParE family toxin</fullName>
    </submittedName>
</protein>
<evidence type="ECO:0000313" key="3">
    <source>
        <dbReference type="Proteomes" id="UP000297540"/>
    </source>
</evidence>
<dbReference type="OrthoDB" id="1098070at2"/>
<keyword evidence="3" id="KW-1185">Reference proteome</keyword>
<organism evidence="2 3">
    <name type="scientific">Mucilaginibacter psychrotolerans</name>
    <dbReference type="NCBI Taxonomy" id="1524096"/>
    <lineage>
        <taxon>Bacteria</taxon>
        <taxon>Pseudomonadati</taxon>
        <taxon>Bacteroidota</taxon>
        <taxon>Sphingobacteriia</taxon>
        <taxon>Sphingobacteriales</taxon>
        <taxon>Sphingobacteriaceae</taxon>
        <taxon>Mucilaginibacter</taxon>
    </lineage>
</organism>
<dbReference type="Proteomes" id="UP000297540">
    <property type="component" value="Unassembled WGS sequence"/>
</dbReference>
<dbReference type="AlphaFoldDB" id="A0A4Y8S507"/>
<accession>A0A4Y8S507</accession>
<evidence type="ECO:0000256" key="1">
    <source>
        <dbReference type="ARBA" id="ARBA00022649"/>
    </source>
</evidence>
<sequence length="96" mass="11572">MSLNVVFTEKAYETLEITLDFVREKWGEKTSDKLDAEIRKKLKLISLHPYMYKASSIKKELRKCTVSKQTSFFYEIMKDHILVVYFWDNRQQPIME</sequence>
<proteinExistence type="predicted"/>
<dbReference type="InterPro" id="IPR035093">
    <property type="entry name" value="RelE/ParE_toxin_dom_sf"/>
</dbReference>
<dbReference type="Pfam" id="PF05016">
    <property type="entry name" value="ParE_toxin"/>
    <property type="match status" value="1"/>
</dbReference>
<dbReference type="EMBL" id="SOZE01000035">
    <property type="protein sequence ID" value="TFF34043.1"/>
    <property type="molecule type" value="Genomic_DNA"/>
</dbReference>
<comment type="caution">
    <text evidence="2">The sequence shown here is derived from an EMBL/GenBank/DDBJ whole genome shotgun (WGS) entry which is preliminary data.</text>
</comment>
<gene>
    <name evidence="2" type="ORF">E2R66_23415</name>
</gene>
<dbReference type="RefSeq" id="WP_133235457.1">
    <property type="nucleotide sequence ID" value="NZ_SOZE01000035.1"/>
</dbReference>
<name>A0A4Y8S507_9SPHI</name>
<keyword evidence="1" id="KW-1277">Toxin-antitoxin system</keyword>
<dbReference type="InterPro" id="IPR007712">
    <property type="entry name" value="RelE/ParE_toxin"/>
</dbReference>